<evidence type="ECO:0000313" key="6">
    <source>
        <dbReference type="Proteomes" id="UP000184066"/>
    </source>
</evidence>
<feature type="domain" description="HTH asnC-type" evidence="4">
    <location>
        <begin position="4"/>
        <end position="69"/>
    </location>
</feature>
<dbReference type="InterPro" id="IPR000485">
    <property type="entry name" value="AsnC-type_HTH_dom"/>
</dbReference>
<dbReference type="InterPro" id="IPR019888">
    <property type="entry name" value="Tscrpt_reg_AsnC-like"/>
</dbReference>
<dbReference type="Pfam" id="PF01037">
    <property type="entry name" value="AsnC_trans_reg"/>
    <property type="match status" value="1"/>
</dbReference>
<accession>A0A1M7SCM8</accession>
<evidence type="ECO:0000256" key="2">
    <source>
        <dbReference type="ARBA" id="ARBA00023125"/>
    </source>
</evidence>
<name>A0A1M7SCM8_9RHOB</name>
<dbReference type="InterPro" id="IPR036388">
    <property type="entry name" value="WH-like_DNA-bd_sf"/>
</dbReference>
<dbReference type="Proteomes" id="UP000184066">
    <property type="component" value="Unassembled WGS sequence"/>
</dbReference>
<dbReference type="InterPro" id="IPR036390">
    <property type="entry name" value="WH_DNA-bd_sf"/>
</dbReference>
<dbReference type="CDD" id="cd00090">
    <property type="entry name" value="HTH_ARSR"/>
    <property type="match status" value="1"/>
</dbReference>
<dbReference type="PROSITE" id="PS50956">
    <property type="entry name" value="HTH_ASNC_2"/>
    <property type="match status" value="1"/>
</dbReference>
<keyword evidence="6" id="KW-1185">Reference proteome</keyword>
<dbReference type="EMBL" id="FRDL01000002">
    <property type="protein sequence ID" value="SHN56230.1"/>
    <property type="molecule type" value="Genomic_DNA"/>
</dbReference>
<evidence type="ECO:0000313" key="5">
    <source>
        <dbReference type="EMBL" id="SHN56230.1"/>
    </source>
</evidence>
<dbReference type="Pfam" id="PF13412">
    <property type="entry name" value="HTH_24"/>
    <property type="match status" value="1"/>
</dbReference>
<evidence type="ECO:0000259" key="4">
    <source>
        <dbReference type="PROSITE" id="PS50956"/>
    </source>
</evidence>
<dbReference type="GO" id="GO:0006355">
    <property type="term" value="P:regulation of DNA-templated transcription"/>
    <property type="evidence" value="ECO:0007669"/>
    <property type="project" value="UniProtKB-ARBA"/>
</dbReference>
<keyword evidence="2 5" id="KW-0238">DNA-binding</keyword>
<dbReference type="SUPFAM" id="SSF46785">
    <property type="entry name" value="Winged helix' DNA-binding domain"/>
    <property type="match status" value="1"/>
</dbReference>
<dbReference type="AlphaFoldDB" id="A0A1M7SCM8"/>
<dbReference type="GO" id="GO:0043200">
    <property type="term" value="P:response to amino acid"/>
    <property type="evidence" value="ECO:0007669"/>
    <property type="project" value="TreeGrafter"/>
</dbReference>
<dbReference type="GO" id="GO:0043565">
    <property type="term" value="F:sequence-specific DNA binding"/>
    <property type="evidence" value="ECO:0007669"/>
    <property type="project" value="InterPro"/>
</dbReference>
<organism evidence="5 6">
    <name type="scientific">Oceanicella actignis</name>
    <dbReference type="NCBI Taxonomy" id="1189325"/>
    <lineage>
        <taxon>Bacteria</taxon>
        <taxon>Pseudomonadati</taxon>
        <taxon>Pseudomonadota</taxon>
        <taxon>Alphaproteobacteria</taxon>
        <taxon>Rhodobacterales</taxon>
        <taxon>Paracoccaceae</taxon>
        <taxon>Oceanicella</taxon>
    </lineage>
</organism>
<dbReference type="InterPro" id="IPR011008">
    <property type="entry name" value="Dimeric_a/b-barrel"/>
</dbReference>
<proteinExistence type="predicted"/>
<reference evidence="5" key="1">
    <citation type="submission" date="2016-12" db="EMBL/GenBank/DDBJ databases">
        <authorList>
            <person name="Song W.-J."/>
            <person name="Kurnit D.M."/>
        </authorList>
    </citation>
    <scope>NUCLEOTIDE SEQUENCE [LARGE SCALE GENOMIC DNA]</scope>
    <source>
        <strain evidence="5">CGMCC 1.10808</strain>
    </source>
</reference>
<dbReference type="PANTHER" id="PTHR30154:SF53">
    <property type="entry name" value="HTH-TYPE TRANSCRIPTIONAL REGULATOR LRPC"/>
    <property type="match status" value="1"/>
</dbReference>
<dbReference type="InterPro" id="IPR011991">
    <property type="entry name" value="ArsR-like_HTH"/>
</dbReference>
<evidence type="ECO:0000256" key="1">
    <source>
        <dbReference type="ARBA" id="ARBA00023015"/>
    </source>
</evidence>
<dbReference type="OrthoDB" id="9809462at2"/>
<dbReference type="PRINTS" id="PR00033">
    <property type="entry name" value="HTHASNC"/>
</dbReference>
<dbReference type="STRING" id="1189325.SAMN04488119_103286"/>
<dbReference type="GO" id="GO:0005829">
    <property type="term" value="C:cytosol"/>
    <property type="evidence" value="ECO:0007669"/>
    <property type="project" value="TreeGrafter"/>
</dbReference>
<keyword evidence="1" id="KW-0805">Transcription regulation</keyword>
<dbReference type="InterPro" id="IPR019887">
    <property type="entry name" value="Tscrpt_reg_AsnC/Lrp_C"/>
</dbReference>
<protein>
    <submittedName>
        <fullName evidence="5">DNA-binding transcriptional regulator, Lrp family</fullName>
    </submittedName>
</protein>
<dbReference type="RefSeq" id="WP_072746293.1">
    <property type="nucleotide sequence ID" value="NZ_FOHL01000003.1"/>
</dbReference>
<dbReference type="Gene3D" id="3.30.70.920">
    <property type="match status" value="1"/>
</dbReference>
<sequence length="145" mass="16094">METLDDIDRKLLALLRRNARTPASDLARRAGVARSTAQARIERMERMGVIRGYTVRTDPHAAEMIRAYVLIQVEPRRAAAVAAALERMPEIESLHTTSGRFDMAAQVAGRTTALLDRALDRIGLVEGVRGMETLVQLSTKVDRRA</sequence>
<dbReference type="SUPFAM" id="SSF54909">
    <property type="entry name" value="Dimeric alpha+beta barrel"/>
    <property type="match status" value="1"/>
</dbReference>
<evidence type="ECO:0000256" key="3">
    <source>
        <dbReference type="ARBA" id="ARBA00023163"/>
    </source>
</evidence>
<gene>
    <name evidence="5" type="ORF">SAMN05216200_102222</name>
</gene>
<keyword evidence="3" id="KW-0804">Transcription</keyword>
<dbReference type="Gene3D" id="1.10.10.10">
    <property type="entry name" value="Winged helix-like DNA-binding domain superfamily/Winged helix DNA-binding domain"/>
    <property type="match status" value="1"/>
</dbReference>
<dbReference type="PANTHER" id="PTHR30154">
    <property type="entry name" value="LEUCINE-RESPONSIVE REGULATORY PROTEIN"/>
    <property type="match status" value="1"/>
</dbReference>
<dbReference type="SMART" id="SM00344">
    <property type="entry name" value="HTH_ASNC"/>
    <property type="match status" value="1"/>
</dbReference>